<accession>A0AAV7J9R6</accession>
<proteinExistence type="predicted"/>
<dbReference type="AlphaFoldDB" id="A0AAV7J9R6"/>
<dbReference type="EMBL" id="JAHXZJ010000001">
    <property type="protein sequence ID" value="KAH0568581.1"/>
    <property type="molecule type" value="Genomic_DNA"/>
</dbReference>
<organism evidence="1 2">
    <name type="scientific">Cotesia glomerata</name>
    <name type="common">Lepidopteran parasitic wasp</name>
    <name type="synonym">Apanteles glomeratus</name>
    <dbReference type="NCBI Taxonomy" id="32391"/>
    <lineage>
        <taxon>Eukaryota</taxon>
        <taxon>Metazoa</taxon>
        <taxon>Ecdysozoa</taxon>
        <taxon>Arthropoda</taxon>
        <taxon>Hexapoda</taxon>
        <taxon>Insecta</taxon>
        <taxon>Pterygota</taxon>
        <taxon>Neoptera</taxon>
        <taxon>Endopterygota</taxon>
        <taxon>Hymenoptera</taxon>
        <taxon>Apocrita</taxon>
        <taxon>Ichneumonoidea</taxon>
        <taxon>Braconidae</taxon>
        <taxon>Microgastrinae</taxon>
        <taxon>Cotesia</taxon>
    </lineage>
</organism>
<comment type="caution">
    <text evidence="1">The sequence shown here is derived from an EMBL/GenBank/DDBJ whole genome shotgun (WGS) entry which is preliminary data.</text>
</comment>
<evidence type="ECO:0000313" key="1">
    <source>
        <dbReference type="EMBL" id="KAH0568581.1"/>
    </source>
</evidence>
<dbReference type="Proteomes" id="UP000826195">
    <property type="component" value="Unassembled WGS sequence"/>
</dbReference>
<name>A0AAV7J9R6_COTGL</name>
<keyword evidence="2" id="KW-1185">Reference proteome</keyword>
<gene>
    <name evidence="1" type="ORF">KQX54_021240</name>
</gene>
<reference evidence="1 2" key="1">
    <citation type="journal article" date="2021" name="J. Hered.">
        <title>A chromosome-level genome assembly of the parasitoid wasp, Cotesia glomerata (Hymenoptera: Braconidae).</title>
        <authorList>
            <person name="Pinto B.J."/>
            <person name="Weis J.J."/>
            <person name="Gamble T."/>
            <person name="Ode P.J."/>
            <person name="Paul R."/>
            <person name="Zaspel J.M."/>
        </authorList>
    </citation>
    <scope>NUCLEOTIDE SEQUENCE [LARGE SCALE GENOMIC DNA]</scope>
    <source>
        <strain evidence="1">CgM1</strain>
    </source>
</reference>
<protein>
    <submittedName>
        <fullName evidence="1">Uncharacterized protein</fullName>
    </submittedName>
</protein>
<evidence type="ECO:0000313" key="2">
    <source>
        <dbReference type="Proteomes" id="UP000826195"/>
    </source>
</evidence>
<sequence>MPLVLRVPPPEPSTSGTRAAHRITRVVCGVCIMHAQGVSVRDDEKERKAGQTGTGTGEVVWSFCVVEAGVAIHCRDIQPKLYYPLSRRARVAHAFMCNADTRESKENCRTVAVAVALNLSSILRISLALLTAHGSRTQPNLNIQKCKPGYLELSYFSSSVLALLTLGAIRECEGGEKNEGYLSVESKRE</sequence>